<dbReference type="PANTHER" id="PTHR37512">
    <property type="entry name" value="TRIFUNCTIONAL NAD BIOSYNTHESIS/REGULATOR PROTEIN NADR"/>
    <property type="match status" value="1"/>
</dbReference>
<feature type="domain" description="NadR/Ttd14 AAA" evidence="1">
    <location>
        <begin position="3"/>
        <end position="156"/>
    </location>
</feature>
<dbReference type="OrthoDB" id="9151999at2"/>
<reference evidence="2 3" key="1">
    <citation type="submission" date="2015-07" db="EMBL/GenBank/DDBJ databases">
        <title>Draft genome sequence of the Amantichitinum ursilacus IGB-41, a new chitin-degrading bacterium.</title>
        <authorList>
            <person name="Kirstahler P."/>
            <person name="Guenther M."/>
            <person name="Grumaz C."/>
            <person name="Rupp S."/>
            <person name="Zibek S."/>
            <person name="Sohn K."/>
        </authorList>
    </citation>
    <scope>NUCLEOTIDE SEQUENCE [LARGE SCALE GENOMIC DNA]</scope>
    <source>
        <strain evidence="2 3">IGB-41</strain>
    </source>
</reference>
<keyword evidence="2" id="KW-0548">Nucleotidyltransferase</keyword>
<sequence length="166" mass="18139">MRKIAIVGPESSGKTTLAQDLAQRLACPWVAEYVREYFAARADASYDLQDIIEIARGQLAAEHAAPASTDLVCDTNGLVCKIWAEVRFGVCPPELATLWPAANYALHVLVRPDIPWEPDPLRENPTDRDWLFGLYATALDAAGVPWISVGGSRSERVDAVLAALQH</sequence>
<dbReference type="GO" id="GO:0016779">
    <property type="term" value="F:nucleotidyltransferase activity"/>
    <property type="evidence" value="ECO:0007669"/>
    <property type="project" value="UniProtKB-KW"/>
</dbReference>
<evidence type="ECO:0000313" key="2">
    <source>
        <dbReference type="EMBL" id="KPC49190.1"/>
    </source>
</evidence>
<evidence type="ECO:0000313" key="3">
    <source>
        <dbReference type="Proteomes" id="UP000037939"/>
    </source>
</evidence>
<dbReference type="Gene3D" id="3.40.50.300">
    <property type="entry name" value="P-loop containing nucleotide triphosphate hydrolases"/>
    <property type="match status" value="1"/>
</dbReference>
<dbReference type="PANTHER" id="PTHR37512:SF1">
    <property type="entry name" value="NADR_TTD14 AAA DOMAIN-CONTAINING PROTEIN"/>
    <property type="match status" value="1"/>
</dbReference>
<dbReference type="AlphaFoldDB" id="A0A0N1JR64"/>
<dbReference type="Pfam" id="PF13521">
    <property type="entry name" value="AAA_28"/>
    <property type="match status" value="1"/>
</dbReference>
<dbReference type="GO" id="GO:0003677">
    <property type="term" value="F:DNA binding"/>
    <property type="evidence" value="ECO:0007669"/>
    <property type="project" value="UniProtKB-KW"/>
</dbReference>
<keyword evidence="2" id="KW-0808">Transferase</keyword>
<proteinExistence type="predicted"/>
<keyword evidence="2" id="KW-0238">DNA-binding</keyword>
<dbReference type="PATRIC" id="fig|857265.3.peg.4458"/>
<name>A0A0N1JR64_9NEIS</name>
<comment type="caution">
    <text evidence="2">The sequence shown here is derived from an EMBL/GenBank/DDBJ whole genome shotgun (WGS) entry which is preliminary data.</text>
</comment>
<evidence type="ECO:0000259" key="1">
    <source>
        <dbReference type="Pfam" id="PF13521"/>
    </source>
</evidence>
<dbReference type="RefSeq" id="WP_053939993.1">
    <property type="nucleotide sequence ID" value="NZ_LAQT01000038.1"/>
</dbReference>
<accession>A0A0N1JR64</accession>
<dbReference type="STRING" id="857265.WG78_21760"/>
<organism evidence="2 3">
    <name type="scientific">Amantichitinum ursilacus</name>
    <dbReference type="NCBI Taxonomy" id="857265"/>
    <lineage>
        <taxon>Bacteria</taxon>
        <taxon>Pseudomonadati</taxon>
        <taxon>Pseudomonadota</taxon>
        <taxon>Betaproteobacteria</taxon>
        <taxon>Neisseriales</taxon>
        <taxon>Chitinibacteraceae</taxon>
        <taxon>Amantichitinum</taxon>
    </lineage>
</organism>
<dbReference type="InterPro" id="IPR038727">
    <property type="entry name" value="NadR/Ttd14_AAA_dom"/>
</dbReference>
<dbReference type="SUPFAM" id="SSF52540">
    <property type="entry name" value="P-loop containing nucleoside triphosphate hydrolases"/>
    <property type="match status" value="1"/>
</dbReference>
<dbReference type="EMBL" id="LAQT01000038">
    <property type="protein sequence ID" value="KPC49190.1"/>
    <property type="molecule type" value="Genomic_DNA"/>
</dbReference>
<protein>
    <submittedName>
        <fullName evidence="2">Bifunctional DNA-binding transcriptional repressor/ NMN adenylyltransferase</fullName>
    </submittedName>
</protein>
<keyword evidence="3" id="KW-1185">Reference proteome</keyword>
<dbReference type="InterPro" id="IPR052735">
    <property type="entry name" value="NAD_biosynth-regulator"/>
</dbReference>
<gene>
    <name evidence="2" type="ORF">WG78_21760</name>
</gene>
<dbReference type="InterPro" id="IPR027417">
    <property type="entry name" value="P-loop_NTPase"/>
</dbReference>
<dbReference type="Proteomes" id="UP000037939">
    <property type="component" value="Unassembled WGS sequence"/>
</dbReference>